<feature type="transmembrane region" description="Helical" evidence="19">
    <location>
        <begin position="407"/>
        <end position="429"/>
    </location>
</feature>
<dbReference type="SUPFAM" id="SSF46689">
    <property type="entry name" value="Homeodomain-like"/>
    <property type="match status" value="1"/>
</dbReference>
<dbReference type="CDD" id="cd00167">
    <property type="entry name" value="SANT"/>
    <property type="match status" value="2"/>
</dbReference>
<comment type="similarity">
    <text evidence="4 19">Belongs to the very long-chain fatty acids dehydratase HACD family.</text>
</comment>
<reference evidence="24" key="2">
    <citation type="submission" date="2025-08" db="UniProtKB">
        <authorList>
            <consortium name="RefSeq"/>
        </authorList>
    </citation>
    <scope>IDENTIFICATION</scope>
    <source>
        <tissue evidence="24">Whole plant</tissue>
    </source>
</reference>
<keyword evidence="7 19" id="KW-0812">Transmembrane</keyword>
<name>A0A9C6TD85_ARADU</name>
<evidence type="ECO:0000256" key="2">
    <source>
        <dbReference type="ARBA" id="ARBA00004141"/>
    </source>
</evidence>
<proteinExistence type="inferred from homology"/>
<evidence type="ECO:0000256" key="5">
    <source>
        <dbReference type="ARBA" id="ARBA00013122"/>
    </source>
</evidence>
<evidence type="ECO:0000256" key="19">
    <source>
        <dbReference type="RuleBase" id="RU363109"/>
    </source>
</evidence>
<keyword evidence="9 19" id="KW-0276">Fatty acid metabolism</keyword>
<dbReference type="Gene3D" id="1.10.10.60">
    <property type="entry name" value="Homeodomain-like"/>
    <property type="match status" value="2"/>
</dbReference>
<evidence type="ECO:0000256" key="20">
    <source>
        <dbReference type="SAM" id="MobiDB-lite"/>
    </source>
</evidence>
<comment type="catalytic activity">
    <reaction evidence="19">
        <text>a very-long-chain (3R)-3-hydroxyacyl-CoA = a very-long-chain (2E)-enoyl-CoA + H2O</text>
        <dbReference type="Rhea" id="RHEA:45812"/>
        <dbReference type="ChEBI" id="CHEBI:15377"/>
        <dbReference type="ChEBI" id="CHEBI:83728"/>
        <dbReference type="ChEBI" id="CHEBI:85440"/>
        <dbReference type="EC" id="4.2.1.134"/>
    </reaction>
</comment>
<comment type="function">
    <text evidence="19">Catalyzes the third of the four reactions of the long-chain fatty acids elongation cycle. This endoplasmic reticulum-bound enzymatic process, allows the addition of two carbons to the chain of long- and very long-chain fatty acids/VLCFAs per cycle. This enzyme catalyzes the dehydration of the 3-hydroxyacyl-CoA intermediate into trans-2,3-enoyl-CoA, within each cycle of fatty acid elongation. Thereby, it participates to the production of VLCFAs of different chain lengths that are involved in multiple biological processes as precursors of membrane lipids and lipid mediators.</text>
</comment>
<keyword evidence="10 19" id="KW-1133">Transmembrane helix</keyword>
<evidence type="ECO:0000313" key="24">
    <source>
        <dbReference type="RefSeq" id="XP_052114431.1"/>
    </source>
</evidence>
<keyword evidence="18" id="KW-0539">Nucleus</keyword>
<dbReference type="Pfam" id="PF00249">
    <property type="entry name" value="Myb_DNA-binding"/>
    <property type="match status" value="2"/>
</dbReference>
<evidence type="ECO:0000259" key="22">
    <source>
        <dbReference type="PROSITE" id="PS51294"/>
    </source>
</evidence>
<keyword evidence="23" id="KW-1185">Reference proteome</keyword>
<dbReference type="AlphaFoldDB" id="A0A9C6TD85"/>
<dbReference type="EC" id="4.2.1.134" evidence="5 19"/>
<dbReference type="SMART" id="SM00717">
    <property type="entry name" value="SANT"/>
    <property type="match status" value="2"/>
</dbReference>
<keyword evidence="12 19" id="KW-0443">Lipid metabolism</keyword>
<feature type="compositionally biased region" description="Low complexity" evidence="20">
    <location>
        <begin position="120"/>
        <end position="138"/>
    </location>
</feature>
<dbReference type="InterPro" id="IPR007482">
    <property type="entry name" value="Tyr_Pase-like_PTPLA"/>
</dbReference>
<keyword evidence="19" id="KW-0256">Endoplasmic reticulum</keyword>
<feature type="transmembrane region" description="Helical" evidence="19">
    <location>
        <begin position="315"/>
        <end position="340"/>
    </location>
</feature>
<dbReference type="GO" id="GO:0102158">
    <property type="term" value="F:very-long-chain (3R)-3-hydroxyacyl-CoA dehydratase activity"/>
    <property type="evidence" value="ECO:0007669"/>
    <property type="project" value="UniProtKB-EC"/>
</dbReference>
<dbReference type="GO" id="GO:0042761">
    <property type="term" value="P:very long-chain fatty acid biosynthetic process"/>
    <property type="evidence" value="ECO:0007669"/>
    <property type="project" value="TreeGrafter"/>
</dbReference>
<dbReference type="PANTHER" id="PTHR11035">
    <property type="entry name" value="VERY-LONG-CHAIN (3R)-3-HYDROXYACYL-COA DEHYDRATASE"/>
    <property type="match status" value="1"/>
</dbReference>
<keyword evidence="15 19" id="KW-0275">Fatty acid biosynthesis</keyword>
<comment type="caution">
    <text evidence="19">Lacks conserved residue(s) required for the propagation of feature annotation.</text>
</comment>
<comment type="subcellular location">
    <subcellularLocation>
        <location evidence="19">Endoplasmic reticulum membrane</location>
        <topology evidence="19">Multi-pass membrane protein</topology>
    </subcellularLocation>
    <subcellularLocation>
        <location evidence="2">Membrane</location>
        <topology evidence="2">Multi-pass membrane protein</topology>
    </subcellularLocation>
    <subcellularLocation>
        <location evidence="1">Nucleus</location>
    </subcellularLocation>
</comment>
<keyword evidence="16" id="KW-0804">Transcription</keyword>
<keyword evidence="17 19" id="KW-0456">Lyase</keyword>
<gene>
    <name evidence="24" type="primary">LOC107476878</name>
</gene>
<evidence type="ECO:0000256" key="18">
    <source>
        <dbReference type="ARBA" id="ARBA00023242"/>
    </source>
</evidence>
<dbReference type="Proteomes" id="UP000515211">
    <property type="component" value="Chromosome 3"/>
</dbReference>
<feature type="domain" description="Myb-like" evidence="21">
    <location>
        <begin position="56"/>
        <end position="106"/>
    </location>
</feature>
<dbReference type="GO" id="GO:0030497">
    <property type="term" value="P:fatty acid elongation"/>
    <property type="evidence" value="ECO:0007669"/>
    <property type="project" value="TreeGrafter"/>
</dbReference>
<dbReference type="GO" id="GO:0005634">
    <property type="term" value="C:nucleus"/>
    <property type="evidence" value="ECO:0007669"/>
    <property type="project" value="UniProtKB-SubCell"/>
</dbReference>
<dbReference type="PANTHER" id="PTHR11035:SF35">
    <property type="entry name" value="VERY-LONG-CHAIN (3R)-3-HYDROXYACYL-COA DEHYDRATASE"/>
    <property type="match status" value="1"/>
</dbReference>
<dbReference type="PROSITE" id="PS51294">
    <property type="entry name" value="HTH_MYB"/>
    <property type="match status" value="2"/>
</dbReference>
<keyword evidence="6 19" id="KW-0444">Lipid biosynthesis</keyword>
<evidence type="ECO:0000256" key="1">
    <source>
        <dbReference type="ARBA" id="ARBA00004123"/>
    </source>
</evidence>
<keyword evidence="8" id="KW-0677">Repeat</keyword>
<evidence type="ECO:0000313" key="23">
    <source>
        <dbReference type="Proteomes" id="UP000515211"/>
    </source>
</evidence>
<comment type="pathway">
    <text evidence="3 19">Lipid metabolism; fatty acid biosynthesis.</text>
</comment>
<organism evidence="23 24">
    <name type="scientific">Arachis duranensis</name>
    <name type="common">Wild peanut</name>
    <dbReference type="NCBI Taxonomy" id="130453"/>
    <lineage>
        <taxon>Eukaryota</taxon>
        <taxon>Viridiplantae</taxon>
        <taxon>Streptophyta</taxon>
        <taxon>Embryophyta</taxon>
        <taxon>Tracheophyta</taxon>
        <taxon>Spermatophyta</taxon>
        <taxon>Magnoliopsida</taxon>
        <taxon>eudicotyledons</taxon>
        <taxon>Gunneridae</taxon>
        <taxon>Pentapetalae</taxon>
        <taxon>rosids</taxon>
        <taxon>fabids</taxon>
        <taxon>Fabales</taxon>
        <taxon>Fabaceae</taxon>
        <taxon>Papilionoideae</taxon>
        <taxon>50 kb inversion clade</taxon>
        <taxon>dalbergioids sensu lato</taxon>
        <taxon>Dalbergieae</taxon>
        <taxon>Pterocarpus clade</taxon>
        <taxon>Arachis</taxon>
    </lineage>
</organism>
<evidence type="ECO:0000256" key="4">
    <source>
        <dbReference type="ARBA" id="ARBA00007811"/>
    </source>
</evidence>
<evidence type="ECO:0000256" key="15">
    <source>
        <dbReference type="ARBA" id="ARBA00023160"/>
    </source>
</evidence>
<evidence type="ECO:0000256" key="3">
    <source>
        <dbReference type="ARBA" id="ARBA00005194"/>
    </source>
</evidence>
<evidence type="ECO:0000256" key="6">
    <source>
        <dbReference type="ARBA" id="ARBA00022516"/>
    </source>
</evidence>
<evidence type="ECO:0000256" key="14">
    <source>
        <dbReference type="ARBA" id="ARBA00023136"/>
    </source>
</evidence>
<keyword evidence="14 19" id="KW-0472">Membrane</keyword>
<evidence type="ECO:0000256" key="10">
    <source>
        <dbReference type="ARBA" id="ARBA00022989"/>
    </source>
</evidence>
<feature type="domain" description="Myb-like" evidence="21">
    <location>
        <begin position="3"/>
        <end position="55"/>
    </location>
</feature>
<feature type="domain" description="HTH myb-type" evidence="22">
    <location>
        <begin position="3"/>
        <end position="55"/>
    </location>
</feature>
<keyword evidence="11" id="KW-0805">Transcription regulation</keyword>
<feature type="domain" description="HTH myb-type" evidence="22">
    <location>
        <begin position="56"/>
        <end position="110"/>
    </location>
</feature>
<evidence type="ECO:0000256" key="17">
    <source>
        <dbReference type="ARBA" id="ARBA00023239"/>
    </source>
</evidence>
<evidence type="ECO:0000256" key="7">
    <source>
        <dbReference type="ARBA" id="ARBA00022692"/>
    </source>
</evidence>
<dbReference type="InterPro" id="IPR009057">
    <property type="entry name" value="Homeodomain-like_sf"/>
</dbReference>
<evidence type="ECO:0000256" key="12">
    <source>
        <dbReference type="ARBA" id="ARBA00023098"/>
    </source>
</evidence>
<feature type="transmembrane region" description="Helical" evidence="19">
    <location>
        <begin position="449"/>
        <end position="469"/>
    </location>
</feature>
<feature type="region of interest" description="Disordered" evidence="20">
    <location>
        <begin position="106"/>
        <end position="163"/>
    </location>
</feature>
<evidence type="ECO:0000256" key="16">
    <source>
        <dbReference type="ARBA" id="ARBA00023163"/>
    </source>
</evidence>
<dbReference type="GO" id="GO:0005789">
    <property type="term" value="C:endoplasmic reticulum membrane"/>
    <property type="evidence" value="ECO:0007669"/>
    <property type="project" value="UniProtKB-SubCell"/>
</dbReference>
<evidence type="ECO:0000256" key="9">
    <source>
        <dbReference type="ARBA" id="ARBA00022832"/>
    </source>
</evidence>
<sequence>MVEEEFRKGPWTEQEDFKLVSYVGLFGDRRWDFIAKVSGLNRTGKSCRLRWVNYLHPGLKHGKMSPHEQQLVMHLHSKWGNRWSRIARKLPGRTDNEIKNFWRTQMRKQKAQEKKRAPATTQSSPSSSSTSYQSSSSSNKDIGEESFYDTGGHNGNNNNITNNTMVKEDDGIIINSDSNNVVDDDYSMDDIWNDIAMSEQHNNFISSSSSSSEPLPLWMIMDNQEQEQSNAILSVRDCNEWHTSHFTHVFENTVFMRRRERNSKRGRMGGLSKLYLLSYNSLQAIGWAVSSFQILCNLLSTSSVAGAYSSAGKLISFLQCAAFLEVIHGAIGLVPSGALLPLMQWGGRTHFLLAIVSKLDEVQQLPSVFITFFAWSISEVIRYSHYAFSCIGNCPYWITYLRYTAFIVLYPLGVGPGEIWIMYQALPIVKKKNLYSETFSGLPFSYYDFLKVVLIIYPFLWLKLYLHLFRQRRSKLFKRQDKKRA</sequence>
<dbReference type="RefSeq" id="XP_052114431.1">
    <property type="nucleotide sequence ID" value="XM_052258471.1"/>
</dbReference>
<dbReference type="GO" id="GO:0003677">
    <property type="term" value="F:DNA binding"/>
    <property type="evidence" value="ECO:0007669"/>
    <property type="project" value="UniProtKB-KW"/>
</dbReference>
<protein>
    <recommendedName>
        <fullName evidence="5 19">Very-long-chain (3R)-3-hydroxyacyl-CoA dehydratase</fullName>
        <ecNumber evidence="5 19">4.2.1.134</ecNumber>
    </recommendedName>
</protein>
<dbReference type="FunFam" id="1.10.10.60:FF:000011">
    <property type="entry name" value="Myb transcription factor"/>
    <property type="match status" value="1"/>
</dbReference>
<keyword evidence="13" id="KW-0238">DNA-binding</keyword>
<evidence type="ECO:0000256" key="11">
    <source>
        <dbReference type="ARBA" id="ARBA00023015"/>
    </source>
</evidence>
<dbReference type="GeneID" id="107476878"/>
<evidence type="ECO:0000259" key="21">
    <source>
        <dbReference type="PROSITE" id="PS50090"/>
    </source>
</evidence>
<dbReference type="InterPro" id="IPR017930">
    <property type="entry name" value="Myb_dom"/>
</dbReference>
<dbReference type="PROSITE" id="PS50090">
    <property type="entry name" value="MYB_LIKE"/>
    <property type="match status" value="2"/>
</dbReference>
<reference evidence="23" key="1">
    <citation type="journal article" date="2016" name="Nat. Genet.">
        <title>The genome sequences of Arachis duranensis and Arachis ipaensis, the diploid ancestors of cultivated peanut.</title>
        <authorList>
            <person name="Bertioli D.J."/>
            <person name="Cannon S.B."/>
            <person name="Froenicke L."/>
            <person name="Huang G."/>
            <person name="Farmer A.D."/>
            <person name="Cannon E.K."/>
            <person name="Liu X."/>
            <person name="Gao D."/>
            <person name="Clevenger J."/>
            <person name="Dash S."/>
            <person name="Ren L."/>
            <person name="Moretzsohn M.C."/>
            <person name="Shirasawa K."/>
            <person name="Huang W."/>
            <person name="Vidigal B."/>
            <person name="Abernathy B."/>
            <person name="Chu Y."/>
            <person name="Niederhuth C.E."/>
            <person name="Umale P."/>
            <person name="Araujo A.C."/>
            <person name="Kozik A."/>
            <person name="Kim K.D."/>
            <person name="Burow M.D."/>
            <person name="Varshney R.K."/>
            <person name="Wang X."/>
            <person name="Zhang X."/>
            <person name="Barkley N."/>
            <person name="Guimaraes P.M."/>
            <person name="Isobe S."/>
            <person name="Guo B."/>
            <person name="Liao B."/>
            <person name="Stalker H.T."/>
            <person name="Schmitz R.J."/>
            <person name="Scheffler B.E."/>
            <person name="Leal-Bertioli S.C."/>
            <person name="Xun X."/>
            <person name="Jackson S.A."/>
            <person name="Michelmore R."/>
            <person name="Ozias-Akins P."/>
        </authorList>
    </citation>
    <scope>NUCLEOTIDE SEQUENCE [LARGE SCALE GENOMIC DNA]</scope>
    <source>
        <strain evidence="23">cv. V14167</strain>
    </source>
</reference>
<evidence type="ECO:0000256" key="13">
    <source>
        <dbReference type="ARBA" id="ARBA00023125"/>
    </source>
</evidence>
<evidence type="ECO:0000256" key="8">
    <source>
        <dbReference type="ARBA" id="ARBA00022737"/>
    </source>
</evidence>
<dbReference type="InterPro" id="IPR001005">
    <property type="entry name" value="SANT/Myb"/>
</dbReference>
<accession>A0A9C6TD85</accession>
<dbReference type="Pfam" id="PF04387">
    <property type="entry name" value="PTPLA"/>
    <property type="match status" value="1"/>
</dbReference>
<dbReference type="GO" id="GO:0030148">
    <property type="term" value="P:sphingolipid biosynthetic process"/>
    <property type="evidence" value="ECO:0007669"/>
    <property type="project" value="TreeGrafter"/>
</dbReference>